<name>A0A6J4QWF8_9ACTN</name>
<evidence type="ECO:0000313" key="2">
    <source>
        <dbReference type="EMBL" id="CAA9452647.1"/>
    </source>
</evidence>
<feature type="non-terminal residue" evidence="2">
    <location>
        <position position="104"/>
    </location>
</feature>
<feature type="region of interest" description="Disordered" evidence="1">
    <location>
        <begin position="1"/>
        <end position="104"/>
    </location>
</feature>
<gene>
    <name evidence="2" type="ORF">AVDCRST_MAG28-1947</name>
</gene>
<accession>A0A6J4QWF8</accession>
<feature type="non-terminal residue" evidence="2">
    <location>
        <position position="1"/>
    </location>
</feature>
<dbReference type="AlphaFoldDB" id="A0A6J4QWF8"/>
<feature type="compositionally biased region" description="Basic and acidic residues" evidence="1">
    <location>
        <begin position="84"/>
        <end position="96"/>
    </location>
</feature>
<dbReference type="EMBL" id="CADCVE010000036">
    <property type="protein sequence ID" value="CAA9452647.1"/>
    <property type="molecule type" value="Genomic_DNA"/>
</dbReference>
<protein>
    <submittedName>
        <fullName evidence="2">Uncharacterized protein</fullName>
    </submittedName>
</protein>
<sequence>GSSPGDTFGARGGGALRGAGLLPDPNNLRPGEHRRRHTEGIQQPVELPLQDSLRCPGHRAADRPPRPGGHSTQREPRSGGGGLAEHRRSSGADHRGRQPAGRSL</sequence>
<organism evidence="2">
    <name type="scientific">uncultured Rubrobacteraceae bacterium</name>
    <dbReference type="NCBI Taxonomy" id="349277"/>
    <lineage>
        <taxon>Bacteria</taxon>
        <taxon>Bacillati</taxon>
        <taxon>Actinomycetota</taxon>
        <taxon>Rubrobacteria</taxon>
        <taxon>Rubrobacterales</taxon>
        <taxon>Rubrobacteraceae</taxon>
        <taxon>environmental samples</taxon>
    </lineage>
</organism>
<reference evidence="2" key="1">
    <citation type="submission" date="2020-02" db="EMBL/GenBank/DDBJ databases">
        <authorList>
            <person name="Meier V. D."/>
        </authorList>
    </citation>
    <scope>NUCLEOTIDE SEQUENCE</scope>
    <source>
        <strain evidence="2">AVDCRST_MAG28</strain>
    </source>
</reference>
<proteinExistence type="predicted"/>
<evidence type="ECO:0000256" key="1">
    <source>
        <dbReference type="SAM" id="MobiDB-lite"/>
    </source>
</evidence>